<evidence type="ECO:0000313" key="3">
    <source>
        <dbReference type="EMBL" id="ARN81201.1"/>
    </source>
</evidence>
<organism evidence="3 4">
    <name type="scientific">Methylocystis bryophila</name>
    <dbReference type="NCBI Taxonomy" id="655015"/>
    <lineage>
        <taxon>Bacteria</taxon>
        <taxon>Pseudomonadati</taxon>
        <taxon>Pseudomonadota</taxon>
        <taxon>Alphaproteobacteria</taxon>
        <taxon>Hyphomicrobiales</taxon>
        <taxon>Methylocystaceae</taxon>
        <taxon>Methylocystis</taxon>
    </lineage>
</organism>
<feature type="transmembrane region" description="Helical" evidence="1">
    <location>
        <begin position="42"/>
        <end position="66"/>
    </location>
</feature>
<dbReference type="Proteomes" id="UP000193978">
    <property type="component" value="Chromosome"/>
</dbReference>
<dbReference type="EMBL" id="CP019948">
    <property type="protein sequence ID" value="ARN81201.1"/>
    <property type="molecule type" value="Genomic_DNA"/>
</dbReference>
<evidence type="ECO:0000256" key="1">
    <source>
        <dbReference type="SAM" id="Phobius"/>
    </source>
</evidence>
<dbReference type="OrthoDB" id="9811352at2"/>
<feature type="domain" description="Urease accessory protein UreH-like transmembrane" evidence="2">
    <location>
        <begin position="18"/>
        <end position="211"/>
    </location>
</feature>
<dbReference type="STRING" id="655015.B1812_09030"/>
<keyword evidence="1" id="KW-1133">Transmembrane helix</keyword>
<keyword evidence="4" id="KW-1185">Reference proteome</keyword>
<reference evidence="3 4" key="1">
    <citation type="submission" date="2017-02" db="EMBL/GenBank/DDBJ databases">
        <authorList>
            <person name="Peterson S.W."/>
        </authorList>
    </citation>
    <scope>NUCLEOTIDE SEQUENCE [LARGE SCALE GENOMIC DNA]</scope>
    <source>
        <strain evidence="3 4">S285</strain>
    </source>
</reference>
<dbReference type="PANTHER" id="PTHR31272">
    <property type="entry name" value="CYTOCHROME C-TYPE BIOGENESIS PROTEIN HI_1454-RELATED"/>
    <property type="match status" value="1"/>
</dbReference>
<dbReference type="AlphaFoldDB" id="A0A1W6MUC7"/>
<keyword evidence="1" id="KW-0472">Membrane</keyword>
<proteinExistence type="predicted"/>
<dbReference type="RefSeq" id="WP_085771291.1">
    <property type="nucleotide sequence ID" value="NZ_AP027149.1"/>
</dbReference>
<feature type="transmembrane region" description="Helical" evidence="1">
    <location>
        <begin position="155"/>
        <end position="179"/>
    </location>
</feature>
<feature type="transmembrane region" description="Helical" evidence="1">
    <location>
        <begin position="111"/>
        <end position="135"/>
    </location>
</feature>
<feature type="transmembrane region" description="Helical" evidence="1">
    <location>
        <begin position="72"/>
        <end position="90"/>
    </location>
</feature>
<dbReference type="InterPro" id="IPR039447">
    <property type="entry name" value="UreH-like_TM_dom"/>
</dbReference>
<evidence type="ECO:0000313" key="4">
    <source>
        <dbReference type="Proteomes" id="UP000193978"/>
    </source>
</evidence>
<sequence length="240" mass="24134">MNLGAVSLAALAGALSILSPCVLPMLPLAFGGAASQGRTAPVLLALGVAFSFTMVSIFVATIGFSIGLDGDAFRGVAAALIVGLGIVLLWPPLQTRVVAGLGPLSDRIDRAFRGASVVKALGPLGLGATIGAVWSPCAGPTLGAASLMASRGESLGQAALIMAAFGLGAAAPLLGLGLLSREVFSRWRDSLIGAGLRARQAMGVFLIVLGGLIVSGHDKQLEAALLDASPAWLSHLTTRF</sequence>
<name>A0A1W6MUC7_9HYPH</name>
<dbReference type="InterPro" id="IPR051790">
    <property type="entry name" value="Cytochrome_c-biogenesis_DsbD"/>
</dbReference>
<evidence type="ECO:0000259" key="2">
    <source>
        <dbReference type="Pfam" id="PF13386"/>
    </source>
</evidence>
<dbReference type="Pfam" id="PF13386">
    <property type="entry name" value="DsbD_2"/>
    <property type="match status" value="1"/>
</dbReference>
<gene>
    <name evidence="3" type="ORF">B1812_09030</name>
</gene>
<dbReference type="KEGG" id="mbry:B1812_09030"/>
<feature type="transmembrane region" description="Helical" evidence="1">
    <location>
        <begin position="6"/>
        <end position="30"/>
    </location>
</feature>
<keyword evidence="1" id="KW-0812">Transmembrane</keyword>
<dbReference type="PANTHER" id="PTHR31272:SF9">
    <property type="entry name" value="BLL1027 PROTEIN"/>
    <property type="match status" value="1"/>
</dbReference>
<protein>
    <submittedName>
        <fullName evidence="3">Cytochrome C biogenesis protein</fullName>
    </submittedName>
</protein>
<accession>A0A1W6MUC7</accession>